<dbReference type="Proteomes" id="UP000293506">
    <property type="component" value="Unassembled WGS sequence"/>
</dbReference>
<organism evidence="3 6">
    <name type="scientific">Blautia obeum</name>
    <dbReference type="NCBI Taxonomy" id="40520"/>
    <lineage>
        <taxon>Bacteria</taxon>
        <taxon>Bacillati</taxon>
        <taxon>Bacillota</taxon>
        <taxon>Clostridia</taxon>
        <taxon>Lachnospirales</taxon>
        <taxon>Lachnospiraceae</taxon>
        <taxon>Blautia</taxon>
    </lineage>
</organism>
<reference evidence="4 7" key="2">
    <citation type="journal article" date="2019" name="Science, e1252229">
        <title>Invertible promoters mediate bacterial phase variation, antibiotic resistance, and host adaptation in the gut.</title>
        <authorList>
            <person name="Jiang X."/>
            <person name="Hall A.B."/>
            <person name="Arthur T.D."/>
            <person name="Plichta D.R."/>
            <person name="Covington C.T."/>
            <person name="Poyet M."/>
            <person name="Crothers J."/>
            <person name="Moses P.L."/>
            <person name="Tolonen A.C."/>
            <person name="Vlamakis H."/>
            <person name="Alm E.J."/>
            <person name="Xavier R.J."/>
        </authorList>
    </citation>
    <scope>NUCLEOTIDE SEQUENCE [LARGE SCALE GENOMIC DNA]</scope>
    <source>
        <strain evidence="7">af_0058</strain>
        <strain evidence="4">Af_0058</strain>
    </source>
</reference>
<feature type="domain" description="HTH cro/C1-type" evidence="1">
    <location>
        <begin position="29"/>
        <end position="71"/>
    </location>
</feature>
<evidence type="ECO:0000313" key="5">
    <source>
        <dbReference type="Proteomes" id="UP000284644"/>
    </source>
</evidence>
<dbReference type="EMBL" id="RCXQ01000007">
    <property type="protein sequence ID" value="RYT66778.1"/>
    <property type="molecule type" value="Genomic_DNA"/>
</dbReference>
<reference evidence="5 6" key="1">
    <citation type="submission" date="2018-08" db="EMBL/GenBank/DDBJ databases">
        <title>A genome reference for cultivated species of the human gut microbiota.</title>
        <authorList>
            <person name="Zou Y."/>
            <person name="Xue W."/>
            <person name="Luo G."/>
        </authorList>
    </citation>
    <scope>NUCLEOTIDE SEQUENCE [LARGE SCALE GENOMIC DNA]</scope>
    <source>
        <strain evidence="3 6">AF37-6AC</strain>
        <strain evidence="2 5">AM29-25AC</strain>
    </source>
</reference>
<dbReference type="RefSeq" id="WP_118045169.1">
    <property type="nucleotide sequence ID" value="NZ_JAAITD010000023.1"/>
</dbReference>
<dbReference type="EMBL" id="QSJW01000003">
    <property type="protein sequence ID" value="RHE14056.1"/>
    <property type="molecule type" value="Genomic_DNA"/>
</dbReference>
<evidence type="ECO:0000313" key="3">
    <source>
        <dbReference type="EMBL" id="RHL42699.1"/>
    </source>
</evidence>
<evidence type="ECO:0000313" key="2">
    <source>
        <dbReference type="EMBL" id="RHE14056.1"/>
    </source>
</evidence>
<dbReference type="EMBL" id="QROS01000025">
    <property type="protein sequence ID" value="RHL42699.1"/>
    <property type="molecule type" value="Genomic_DNA"/>
</dbReference>
<gene>
    <name evidence="3" type="ORF">DW021_16960</name>
    <name evidence="2" type="ORF">DW767_05915</name>
    <name evidence="4" type="ORF">EAI82_09545</name>
</gene>
<name>A0A415L2J6_9FIRM</name>
<dbReference type="Gene3D" id="1.10.260.40">
    <property type="entry name" value="lambda repressor-like DNA-binding domains"/>
    <property type="match status" value="1"/>
</dbReference>
<comment type="caution">
    <text evidence="3">The sequence shown here is derived from an EMBL/GenBank/DDBJ whole genome shotgun (WGS) entry which is preliminary data.</text>
</comment>
<evidence type="ECO:0000259" key="1">
    <source>
        <dbReference type="PROSITE" id="PS50943"/>
    </source>
</evidence>
<evidence type="ECO:0000313" key="6">
    <source>
        <dbReference type="Proteomes" id="UP000285897"/>
    </source>
</evidence>
<proteinExistence type="predicted"/>
<protein>
    <submittedName>
        <fullName evidence="3">XRE family transcriptional regulator</fullName>
    </submittedName>
</protein>
<dbReference type="InterPro" id="IPR001387">
    <property type="entry name" value="Cro/C1-type_HTH"/>
</dbReference>
<evidence type="ECO:0000313" key="4">
    <source>
        <dbReference type="EMBL" id="RYT66778.1"/>
    </source>
</evidence>
<dbReference type="GO" id="GO:0003677">
    <property type="term" value="F:DNA binding"/>
    <property type="evidence" value="ECO:0007669"/>
    <property type="project" value="InterPro"/>
</dbReference>
<dbReference type="Pfam" id="PF01381">
    <property type="entry name" value="HTH_3"/>
    <property type="match status" value="1"/>
</dbReference>
<evidence type="ECO:0000313" key="7">
    <source>
        <dbReference type="Proteomes" id="UP000293506"/>
    </source>
</evidence>
<dbReference type="SUPFAM" id="SSF47413">
    <property type="entry name" value="lambda repressor-like DNA-binding domains"/>
    <property type="match status" value="1"/>
</dbReference>
<dbReference type="InterPro" id="IPR010982">
    <property type="entry name" value="Lambda_DNA-bd_dom_sf"/>
</dbReference>
<accession>A0A415L2J6</accession>
<dbReference type="PROSITE" id="PS50943">
    <property type="entry name" value="HTH_CROC1"/>
    <property type="match status" value="1"/>
</dbReference>
<sequence>MIADSTVRSMCTIGQEISIWCEKNHIINQELADALAVSRETVKRIKNGTRELTSKEIRKLSVLMEKQADFFIPNDDELDEDTSIQIVKRKNAGQEAFLRVKEKAQKNNEMEKMLADAMETINGIVNVEKKEKFVQQIIVMADIAKMG</sequence>
<dbReference type="Proteomes" id="UP000285897">
    <property type="component" value="Unassembled WGS sequence"/>
</dbReference>
<dbReference type="Proteomes" id="UP000284644">
    <property type="component" value="Unassembled WGS sequence"/>
</dbReference>
<dbReference type="AlphaFoldDB" id="A0A415L2J6"/>
<dbReference type="CDD" id="cd00093">
    <property type="entry name" value="HTH_XRE"/>
    <property type="match status" value="1"/>
</dbReference>